<dbReference type="InterPro" id="IPR002698">
    <property type="entry name" value="FTHF_cligase"/>
</dbReference>
<gene>
    <name evidence="1" type="ORF">DLJ60_26055</name>
</gene>
<accession>A0ABX9XWS1</accession>
<dbReference type="PANTHER" id="PTHR13017">
    <property type="entry name" value="5-FORMYLTETRAHYDROFOLATE CYCLO-LIGASE-RELATED"/>
    <property type="match status" value="1"/>
</dbReference>
<dbReference type="Gene3D" id="3.40.50.10420">
    <property type="entry name" value="NagB/RpiA/CoA transferase-like"/>
    <property type="match status" value="1"/>
</dbReference>
<dbReference type="Proteomes" id="UP000274694">
    <property type="component" value="Unassembled WGS sequence"/>
</dbReference>
<dbReference type="EMBL" id="QGTA01000264">
    <property type="protein sequence ID" value="RQW87530.1"/>
    <property type="molecule type" value="Genomic_DNA"/>
</dbReference>
<reference evidence="1 2" key="1">
    <citation type="submission" date="2018-05" db="EMBL/GenBank/DDBJ databases">
        <title>Micromonospora from Atacama Desert.</title>
        <authorList>
            <person name="Carro L."/>
            <person name="Goodfellow M."/>
            <person name="Klenk H.-P."/>
        </authorList>
    </citation>
    <scope>NUCLEOTIDE SEQUENCE [LARGE SCALE GENOMIC DNA]</scope>
    <source>
        <strain evidence="1 2">LB41</strain>
    </source>
</reference>
<dbReference type="InterPro" id="IPR024185">
    <property type="entry name" value="FTHF_cligase-like_sf"/>
</dbReference>
<organism evidence="1 2">
    <name type="scientific">Micromonospora chalcea</name>
    <dbReference type="NCBI Taxonomy" id="1874"/>
    <lineage>
        <taxon>Bacteria</taxon>
        <taxon>Bacillati</taxon>
        <taxon>Actinomycetota</taxon>
        <taxon>Actinomycetes</taxon>
        <taxon>Micromonosporales</taxon>
        <taxon>Micromonosporaceae</taxon>
        <taxon>Micromonospora</taxon>
    </lineage>
</organism>
<proteinExistence type="predicted"/>
<dbReference type="RefSeq" id="WP_051611175.1">
    <property type="nucleotide sequence ID" value="NZ_JACSZX010000150.1"/>
</dbReference>
<dbReference type="InterPro" id="IPR037171">
    <property type="entry name" value="NagB/RpiA_transferase-like"/>
</dbReference>
<keyword evidence="2" id="KW-1185">Reference proteome</keyword>
<evidence type="ECO:0000313" key="2">
    <source>
        <dbReference type="Proteomes" id="UP000274694"/>
    </source>
</evidence>
<sequence>MTSIGDAKQSVRRRVWDLLEREGAAPIGVHGHIPDFTGKEDAAARLAELDVWKQARVIKCNPDRAQLPVRVRALQEGKLLYVAVPRLATPKPFYLLDPTVLTAPFEAAVTSTGAPDVAPTIGPDDMRPVDLIVCGSVAVSRRNGVRVGKGAGYSDLEIALLTEAGLVSKGTAIATTIHQIQLLDEELPHASHDFNVDLAITPTEVLTCTADRDRPAGIIAKDLRQDQLDSIPILGGTRGQDTRHNP</sequence>
<evidence type="ECO:0000313" key="1">
    <source>
        <dbReference type="EMBL" id="RQW87530.1"/>
    </source>
</evidence>
<comment type="caution">
    <text evidence="1">The sequence shown here is derived from an EMBL/GenBank/DDBJ whole genome shotgun (WGS) entry which is preliminary data.</text>
</comment>
<evidence type="ECO:0008006" key="3">
    <source>
        <dbReference type="Google" id="ProtNLM"/>
    </source>
</evidence>
<protein>
    <recommendedName>
        <fullName evidence="3">5-formyltetrahydrofolate cyclo-ligase</fullName>
    </recommendedName>
</protein>
<name>A0ABX9XWS1_MICCH</name>
<dbReference type="SUPFAM" id="SSF100950">
    <property type="entry name" value="NagB/RpiA/CoA transferase-like"/>
    <property type="match status" value="1"/>
</dbReference>
<dbReference type="PANTHER" id="PTHR13017:SF0">
    <property type="entry name" value="METHENYLTETRAHYDROFOLATE SYNTHASE DOMAIN-CONTAINING PROTEIN"/>
    <property type="match status" value="1"/>
</dbReference>
<dbReference type="Pfam" id="PF01812">
    <property type="entry name" value="5-FTHF_cyc-lig"/>
    <property type="match status" value="1"/>
</dbReference>